<gene>
    <name evidence="1" type="ORF">I553_5834</name>
</gene>
<sequence>MNPMWHFAANFWWLVFPLGGAIGGACGRSPRPMNAGPNDGWNGTA</sequence>
<dbReference type="AlphaFoldDB" id="X7ZV30"/>
<organism evidence="1">
    <name type="scientific">Mycobacterium xenopi 4042</name>
    <dbReference type="NCBI Taxonomy" id="1299334"/>
    <lineage>
        <taxon>Bacteria</taxon>
        <taxon>Bacillati</taxon>
        <taxon>Actinomycetota</taxon>
        <taxon>Actinomycetes</taxon>
        <taxon>Mycobacteriales</taxon>
        <taxon>Mycobacteriaceae</taxon>
        <taxon>Mycobacterium</taxon>
    </lineage>
</organism>
<dbReference type="EMBL" id="JAOB01000069">
    <property type="protein sequence ID" value="EUA23477.1"/>
    <property type="molecule type" value="Genomic_DNA"/>
</dbReference>
<accession>X7ZV30</accession>
<name>X7ZV30_MYCXE</name>
<dbReference type="PATRIC" id="fig|1299334.3.peg.7771"/>
<protein>
    <submittedName>
        <fullName evidence="1">Uncharacterized protein</fullName>
    </submittedName>
</protein>
<evidence type="ECO:0000313" key="1">
    <source>
        <dbReference type="EMBL" id="EUA23477.1"/>
    </source>
</evidence>
<proteinExistence type="predicted"/>
<reference evidence="1" key="1">
    <citation type="submission" date="2014-01" db="EMBL/GenBank/DDBJ databases">
        <authorList>
            <person name="Brown-Elliot B."/>
            <person name="Wallace R."/>
            <person name="Lenaerts A."/>
            <person name="Ordway D."/>
            <person name="DeGroote M.A."/>
            <person name="Parker T."/>
            <person name="Sizemore C."/>
            <person name="Tallon L.J."/>
            <person name="Sadzewicz L.K."/>
            <person name="Sengamalay N."/>
            <person name="Fraser C.M."/>
            <person name="Hine E."/>
            <person name="Shefchek K.A."/>
            <person name="Das S.P."/>
            <person name="Tettelin H."/>
        </authorList>
    </citation>
    <scope>NUCLEOTIDE SEQUENCE [LARGE SCALE GENOMIC DNA]</scope>
    <source>
        <strain evidence="1">4042</strain>
    </source>
</reference>
<comment type="caution">
    <text evidence="1">The sequence shown here is derived from an EMBL/GenBank/DDBJ whole genome shotgun (WGS) entry which is preliminary data.</text>
</comment>